<protein>
    <submittedName>
        <fullName evidence="1">Uncharacterized protein</fullName>
    </submittedName>
</protein>
<reference evidence="1" key="1">
    <citation type="submission" date="2022-07" db="EMBL/GenBank/DDBJ databases">
        <title>Phylogenomic reconstructions and comparative analyses of Kickxellomycotina fungi.</title>
        <authorList>
            <person name="Reynolds N.K."/>
            <person name="Stajich J.E."/>
            <person name="Barry K."/>
            <person name="Grigoriev I.V."/>
            <person name="Crous P."/>
            <person name="Smith M.E."/>
        </authorList>
    </citation>
    <scope>NUCLEOTIDE SEQUENCE</scope>
    <source>
        <strain evidence="1">CBS 102833</strain>
    </source>
</reference>
<name>A0ACC1LH84_9FUNG</name>
<accession>A0ACC1LH84</accession>
<feature type="non-terminal residue" evidence="1">
    <location>
        <position position="1421"/>
    </location>
</feature>
<dbReference type="Proteomes" id="UP001140096">
    <property type="component" value="Unassembled WGS sequence"/>
</dbReference>
<sequence>MIAMEFLDRVAAPELLDNAYFDHFVPYAQRHQLEHAQILHKYCIDMMDSVDREDTHHARDQDESDGPPAAMSGVLGSTGRHTWEPRVICILGCLYSSCVGRGVKTLSVDDTASLGSAAALPLTTARLASLKTYFEIILEAMRRSMIPWSSGIGTAIEKCFSLFGVYGDLEDDLGQCRLEITEQYRLMCLKRMLLSYGLHDFHISNTKMAYPLLQWLVRKTDSSTIMSDVLQLVDAYHHLSRTSAYVLRLQALCEAGEAAAVSDLVRFIDATEHGPANSRFGMQNGHGSLAGLLPLNRREASGTVGSRAGQPIQRYVPMEVVRRGICWIREVLDNMAFVGESSRAQFKQLVSAAMTMLRTLEELARQYSRRQISVDGIAPDLEVEHGLAEPELHKLTRFVSNESRALGVVWQLIVDGDIMVSPGELEHQHAREQILAELIERRWLGLLAGHPTKVATATSASKGKGKQQDAQVRPGDAETMAPSNEPTSLPPIPASIKALAVMLRFSSAQLWHQIVVCCLSLGLHAMALDMCQHIVGAIKPTASLAEASSSADQAHKSLDEWPVALSALAACEREISVYLASLSPGRNASGNNRPDLPGKRQGLLVRRLVSVCQAASLKCAGLPQLTGFLDAYSCWDLAQSVFDQTKDGDYAILTRAPSTGSISTRSAVHGFGSGAVPSSSSSLLALGAPRGATVAIEDAMATADISGDHESALASWLGPLFTNSYVERGLVLDTGKAMQPVYRLASALRRLPTTCVSSECKSTNVEVDGSASKGKPSLGKHGGRSQGEKLDDDAKLSLLSAEDLRLAVIKRCGDLVAYLAANRHWVLAVQALELTVSQLARSSFVMSSNPQSENTAESLDLLRQRLASGGISEDELGALFGGGSGSGDTTAKSIQSLISKSLARALQQRGADAVFIFSAMLASDMASAFNQLSTAMSHSGLLPTRVISLANIGMACSLLWKQHALLDRCRSVAAAARWSDQLQLLQLKFKVEQLNNPKPELLEPLVRPMLIKTAMDITTVLEFADAFKLDETFVILEYISLCCSAPAVDGYQARIIGIADEIANTKLLERTFVDSMENAISAYDYERLQFVVQRLQDLRPQDDAIGKYSAVLDVLCSYDRKGKPTYEELLQEWSRTRIARNAIKQTDDDPDHDSHRENAGGSGDKDLAEPTYQELAAEFSFANKRLPFHYLVNTSPWLTLIPELNVDTVEALLPLAEPLGLSEDDFYINLIDSMLKQWKSDEDQGVQALKAYEQAISKAPTHFNAVERLIRRCRDPEATISTIKHVADELPCGPNRIAALNFGLKVLNKWGQLIKRMPKPERGQVEAKASTIYVHFKKSLADANTEVALRRNRLESYLPLFAEAQDVDAIVRALAAVFEGECEGTLCETGRGEAGTLHGILRNLAAIYEIGMERLIRELLS</sequence>
<dbReference type="EMBL" id="JANBUP010001148">
    <property type="protein sequence ID" value="KAJ2807935.1"/>
    <property type="molecule type" value="Genomic_DNA"/>
</dbReference>
<evidence type="ECO:0000313" key="2">
    <source>
        <dbReference type="Proteomes" id="UP001140096"/>
    </source>
</evidence>
<evidence type="ECO:0000313" key="1">
    <source>
        <dbReference type="EMBL" id="KAJ2807935.1"/>
    </source>
</evidence>
<organism evidence="1 2">
    <name type="scientific">Coemansia furcata</name>
    <dbReference type="NCBI Taxonomy" id="417177"/>
    <lineage>
        <taxon>Eukaryota</taxon>
        <taxon>Fungi</taxon>
        <taxon>Fungi incertae sedis</taxon>
        <taxon>Zoopagomycota</taxon>
        <taxon>Kickxellomycotina</taxon>
        <taxon>Kickxellomycetes</taxon>
        <taxon>Kickxellales</taxon>
        <taxon>Kickxellaceae</taxon>
        <taxon>Coemansia</taxon>
    </lineage>
</organism>
<gene>
    <name evidence="1" type="ORF">H4S07_003497</name>
</gene>
<proteinExistence type="predicted"/>
<comment type="caution">
    <text evidence="1">The sequence shown here is derived from an EMBL/GenBank/DDBJ whole genome shotgun (WGS) entry which is preliminary data.</text>
</comment>
<keyword evidence="2" id="KW-1185">Reference proteome</keyword>